<dbReference type="EMBL" id="JADGMS010000004">
    <property type="protein sequence ID" value="KAF9683454.1"/>
    <property type="molecule type" value="Genomic_DNA"/>
</dbReference>
<dbReference type="Proteomes" id="UP000657918">
    <property type="component" value="Chromosome 4"/>
</dbReference>
<evidence type="ECO:0000313" key="4">
    <source>
        <dbReference type="Proteomes" id="UP000657918"/>
    </source>
</evidence>
<gene>
    <name evidence="3" type="ORF">SADUNF_Sadunf04G0015300</name>
</gene>
<name>A0A835K6D6_9ROSI</name>
<proteinExistence type="predicted"/>
<keyword evidence="4" id="KW-1185">Reference proteome</keyword>
<evidence type="ECO:0000256" key="1">
    <source>
        <dbReference type="SAM" id="MobiDB-lite"/>
    </source>
</evidence>
<accession>A0A835K6D6</accession>
<sequence>MVSVDRQIWRRRNSSNEMRNLLLLLMLTRAAKTAASVLAGATVNDNYFSPSLKRKPFRSSQKCLKFLTSKEDEKETEQGNRVASAAKCNSNVSENRKRVAVDTLYACQNYMCPLSEGGSDSFDRNSTADHELNCAPRTEGSDNSQENIDGDSDSFAHIRSSSWRGGSGSKLEDYSSCWDTGIDGLPLGVAFDAGKRKREPGRASTIVTVTSFTEQAALLDIAGRFCQSWSDAGGFLVNPIFTSANKFGQHDFEQSLKEPVLNPKKSTKPKMLGTGPDFSFKFKLNANLQYGYTSPSKSIPVTGPPPWNLTLVQEQLWRPIRIEPKRPTACTRIIRRFPGCQKPVQTSLAHGMRRIIEALPYHDPSAIKQNELPSFVIERVPEESLRGLSLFATHTTFLSEILLYQIPRTEESKREGLPTGNYNITIFNRLVHTNSIQGSTKLDK</sequence>
<feature type="signal peptide" evidence="2">
    <location>
        <begin position="1"/>
        <end position="35"/>
    </location>
</feature>
<feature type="region of interest" description="Disordered" evidence="1">
    <location>
        <begin position="121"/>
        <end position="155"/>
    </location>
</feature>
<evidence type="ECO:0000256" key="2">
    <source>
        <dbReference type="SAM" id="SignalP"/>
    </source>
</evidence>
<organism evidence="3 4">
    <name type="scientific">Salix dunnii</name>
    <dbReference type="NCBI Taxonomy" id="1413687"/>
    <lineage>
        <taxon>Eukaryota</taxon>
        <taxon>Viridiplantae</taxon>
        <taxon>Streptophyta</taxon>
        <taxon>Embryophyta</taxon>
        <taxon>Tracheophyta</taxon>
        <taxon>Spermatophyta</taxon>
        <taxon>Magnoliopsida</taxon>
        <taxon>eudicotyledons</taxon>
        <taxon>Gunneridae</taxon>
        <taxon>Pentapetalae</taxon>
        <taxon>rosids</taxon>
        <taxon>fabids</taxon>
        <taxon>Malpighiales</taxon>
        <taxon>Salicaceae</taxon>
        <taxon>Saliceae</taxon>
        <taxon>Salix</taxon>
    </lineage>
</organism>
<protein>
    <submittedName>
        <fullName evidence="3">Uncharacterized protein</fullName>
    </submittedName>
</protein>
<dbReference type="AlphaFoldDB" id="A0A835K6D6"/>
<feature type="compositionally biased region" description="Basic and acidic residues" evidence="1">
    <location>
        <begin position="121"/>
        <end position="132"/>
    </location>
</feature>
<feature type="chain" id="PRO_5032546927" evidence="2">
    <location>
        <begin position="36"/>
        <end position="444"/>
    </location>
</feature>
<evidence type="ECO:0000313" key="3">
    <source>
        <dbReference type="EMBL" id="KAF9683454.1"/>
    </source>
</evidence>
<keyword evidence="2" id="KW-0732">Signal</keyword>
<comment type="caution">
    <text evidence="3">The sequence shown here is derived from an EMBL/GenBank/DDBJ whole genome shotgun (WGS) entry which is preliminary data.</text>
</comment>
<reference evidence="3 4" key="1">
    <citation type="submission" date="2020-10" db="EMBL/GenBank/DDBJ databases">
        <title>Plant Genome Project.</title>
        <authorList>
            <person name="Zhang R.-G."/>
        </authorList>
    </citation>
    <scope>NUCLEOTIDE SEQUENCE [LARGE SCALE GENOMIC DNA]</scope>
    <source>
        <strain evidence="3">FAFU-HL-1</strain>
        <tissue evidence="3">Leaf</tissue>
    </source>
</reference>